<dbReference type="InterPro" id="IPR006680">
    <property type="entry name" value="Amidohydro-rel"/>
</dbReference>
<dbReference type="InterPro" id="IPR032466">
    <property type="entry name" value="Metal_Hydrolase"/>
</dbReference>
<evidence type="ECO:0000259" key="2">
    <source>
        <dbReference type="Pfam" id="PF04909"/>
    </source>
</evidence>
<evidence type="ECO:0000313" key="4">
    <source>
        <dbReference type="Proteomes" id="UP000614047"/>
    </source>
</evidence>
<protein>
    <submittedName>
        <fullName evidence="3">TIM-barrel fold metal-dependent hydrolase</fullName>
    </submittedName>
</protein>
<dbReference type="SUPFAM" id="SSF51556">
    <property type="entry name" value="Metallo-dependent hydrolases"/>
    <property type="match status" value="1"/>
</dbReference>
<dbReference type="Proteomes" id="UP000614047">
    <property type="component" value="Unassembled WGS sequence"/>
</dbReference>
<evidence type="ECO:0000256" key="1">
    <source>
        <dbReference type="SAM" id="MobiDB-lite"/>
    </source>
</evidence>
<name>A0A931GS35_9ACTN</name>
<dbReference type="PANTHER" id="PTHR43383">
    <property type="entry name" value="NODULIN 6"/>
    <property type="match status" value="1"/>
</dbReference>
<proteinExistence type="predicted"/>
<gene>
    <name evidence="3" type="ORF">IW256_004507</name>
</gene>
<feature type="domain" description="Amidohydrolase-related" evidence="2">
    <location>
        <begin position="150"/>
        <end position="375"/>
    </location>
</feature>
<sequence length="378" mass="40775">MSTDLALHIGALRLVDHHVHSSLDHPVTRPEFEGHLTESDRPVPEGTTQFDSQIGFAVRRHCAPVLGLAPHATAEEYWQARAARTPAELTRLFFEAAGTGHWIVDTGFADGLLPLGDLAGTVPGEFSEVVRLESVLEDVAPASTAATLERDFRAALADAAASAAGLKSIVAYRHGFDVEPARPSAAEVTRAAGRWLATLSGGARPRVTDPVLLRMVLWAGVDTGLPLQLHAGFGDPDLDLRRSDPLLLAPWIRAVEPAGTRVALLHCYPFHRNAGFLAEAFPHVYFDVGLAVNHTGAASAAVIAESLELAPFSKILYSSDAWGPPELHHLGALLWRRGMTRALARWVGEGEWAERDAMRVATMVGRTNAERLYGLSDD</sequence>
<evidence type="ECO:0000313" key="3">
    <source>
        <dbReference type="EMBL" id="MBG6090394.1"/>
    </source>
</evidence>
<dbReference type="PANTHER" id="PTHR43383:SF2">
    <property type="entry name" value="AMIDOHYDROLASE 2 FAMILY PROTEIN"/>
    <property type="match status" value="1"/>
</dbReference>
<dbReference type="AlphaFoldDB" id="A0A931GS35"/>
<keyword evidence="4" id="KW-1185">Reference proteome</keyword>
<feature type="region of interest" description="Disordered" evidence="1">
    <location>
        <begin position="25"/>
        <end position="48"/>
    </location>
</feature>
<dbReference type="RefSeq" id="WP_197012862.1">
    <property type="nucleotide sequence ID" value="NZ_BAABES010000016.1"/>
</dbReference>
<accession>A0A931GS35</accession>
<dbReference type="Gene3D" id="3.20.20.140">
    <property type="entry name" value="Metal-dependent hydrolases"/>
    <property type="match status" value="1"/>
</dbReference>
<organism evidence="3 4">
    <name type="scientific">Actinomadura viridis</name>
    <dbReference type="NCBI Taxonomy" id="58110"/>
    <lineage>
        <taxon>Bacteria</taxon>
        <taxon>Bacillati</taxon>
        <taxon>Actinomycetota</taxon>
        <taxon>Actinomycetes</taxon>
        <taxon>Streptosporangiales</taxon>
        <taxon>Thermomonosporaceae</taxon>
        <taxon>Actinomadura</taxon>
    </lineage>
</organism>
<comment type="caution">
    <text evidence="3">The sequence shown here is derived from an EMBL/GenBank/DDBJ whole genome shotgun (WGS) entry which is preliminary data.</text>
</comment>
<feature type="compositionally biased region" description="Basic and acidic residues" evidence="1">
    <location>
        <begin position="25"/>
        <end position="43"/>
    </location>
</feature>
<dbReference type="EMBL" id="JADOUA010000001">
    <property type="protein sequence ID" value="MBG6090394.1"/>
    <property type="molecule type" value="Genomic_DNA"/>
</dbReference>
<dbReference type="GO" id="GO:0016787">
    <property type="term" value="F:hydrolase activity"/>
    <property type="evidence" value="ECO:0007669"/>
    <property type="project" value="UniProtKB-KW"/>
</dbReference>
<reference evidence="3" key="1">
    <citation type="submission" date="2020-11" db="EMBL/GenBank/DDBJ databases">
        <title>Sequencing the genomes of 1000 actinobacteria strains.</title>
        <authorList>
            <person name="Klenk H.-P."/>
        </authorList>
    </citation>
    <scope>NUCLEOTIDE SEQUENCE</scope>
    <source>
        <strain evidence="3">DSM 43175</strain>
    </source>
</reference>
<dbReference type="Pfam" id="PF04909">
    <property type="entry name" value="Amidohydro_2"/>
    <property type="match status" value="1"/>
</dbReference>
<keyword evidence="3" id="KW-0378">Hydrolase</keyword>